<dbReference type="STRING" id="545501.BN997_01500"/>
<dbReference type="PANTHER" id="PTHR42788:SF17">
    <property type="entry name" value="ALIPHATIC SULFONATES IMPORT ATP-BINDING PROTEIN SSUB"/>
    <property type="match status" value="1"/>
</dbReference>
<dbReference type="AlphaFoldDB" id="A0A0A1M8K1"/>
<dbReference type="GO" id="GO:0016887">
    <property type="term" value="F:ATP hydrolysis activity"/>
    <property type="evidence" value="ECO:0007669"/>
    <property type="project" value="InterPro"/>
</dbReference>
<dbReference type="EMBL" id="CDGG01000001">
    <property type="protein sequence ID" value="CEI81665.1"/>
    <property type="molecule type" value="Genomic_DNA"/>
</dbReference>
<sequence length="231" mass="25390">MFGIELKNVGKRFGANEVLRDIDLSIPKGSFTAIVGKSGCGKSTLLRVIAGLEEVTSGSLAYTGAEAKKSNIRIMFQDDRLLPWKNILKNIAIGGVNKVDAEIALEKVGLRDKKGDWPDELSGGQKQRVALARALASSPDVLLFDEPLGALDALTRMDMQHLMEGLWQEQHFTSILVTHDVSEAVYLADRVIVLDEGGVKLDQEIDLGRPRERDDKFTSYEKKILDQIVGG</sequence>
<evidence type="ECO:0000256" key="1">
    <source>
        <dbReference type="ARBA" id="ARBA00022448"/>
    </source>
</evidence>
<keyword evidence="6" id="KW-0472">Membrane</keyword>
<dbReference type="SMART" id="SM00382">
    <property type="entry name" value="AAA"/>
    <property type="match status" value="1"/>
</dbReference>
<dbReference type="PROSITE" id="PS00211">
    <property type="entry name" value="ABC_TRANSPORTER_1"/>
    <property type="match status" value="1"/>
</dbReference>
<dbReference type="Proteomes" id="UP000040453">
    <property type="component" value="Unassembled WGS sequence"/>
</dbReference>
<keyword evidence="5" id="KW-1278">Translocase</keyword>
<proteinExistence type="predicted"/>
<name>A0A0A1M8K1_9BACI</name>
<dbReference type="PANTHER" id="PTHR42788">
    <property type="entry name" value="TAURINE IMPORT ATP-BINDING PROTEIN-RELATED"/>
    <property type="match status" value="1"/>
</dbReference>
<evidence type="ECO:0000256" key="4">
    <source>
        <dbReference type="ARBA" id="ARBA00022840"/>
    </source>
</evidence>
<dbReference type="SUPFAM" id="SSF52540">
    <property type="entry name" value="P-loop containing nucleoside triphosphate hydrolases"/>
    <property type="match status" value="1"/>
</dbReference>
<dbReference type="InterPro" id="IPR003439">
    <property type="entry name" value="ABC_transporter-like_ATP-bd"/>
</dbReference>
<dbReference type="InterPro" id="IPR003593">
    <property type="entry name" value="AAA+_ATPase"/>
</dbReference>
<keyword evidence="4 8" id="KW-0067">ATP-binding</keyword>
<evidence type="ECO:0000256" key="5">
    <source>
        <dbReference type="ARBA" id="ARBA00022967"/>
    </source>
</evidence>
<evidence type="ECO:0000256" key="6">
    <source>
        <dbReference type="ARBA" id="ARBA00023136"/>
    </source>
</evidence>
<evidence type="ECO:0000256" key="3">
    <source>
        <dbReference type="ARBA" id="ARBA00022741"/>
    </source>
</evidence>
<dbReference type="GO" id="GO:0005524">
    <property type="term" value="F:ATP binding"/>
    <property type="evidence" value="ECO:0007669"/>
    <property type="project" value="UniProtKB-KW"/>
</dbReference>
<keyword evidence="1" id="KW-0813">Transport</keyword>
<dbReference type="Pfam" id="PF00005">
    <property type="entry name" value="ABC_tran"/>
    <property type="match status" value="1"/>
</dbReference>
<keyword evidence="2" id="KW-1003">Cell membrane</keyword>
<keyword evidence="9" id="KW-1185">Reference proteome</keyword>
<dbReference type="CDD" id="cd03293">
    <property type="entry name" value="ABC_NrtD_SsuB_transporters"/>
    <property type="match status" value="1"/>
</dbReference>
<keyword evidence="3" id="KW-0547">Nucleotide-binding</keyword>
<evidence type="ECO:0000256" key="2">
    <source>
        <dbReference type="ARBA" id="ARBA00022475"/>
    </source>
</evidence>
<evidence type="ECO:0000313" key="9">
    <source>
        <dbReference type="Proteomes" id="UP000040453"/>
    </source>
</evidence>
<accession>A0A0A1M8K1</accession>
<dbReference type="OrthoDB" id="9802264at2"/>
<gene>
    <name evidence="8" type="primary">ssuB_2</name>
    <name evidence="8" type="ORF">BN997_01500</name>
</gene>
<dbReference type="InterPro" id="IPR050166">
    <property type="entry name" value="ABC_transporter_ATP-bind"/>
</dbReference>
<protein>
    <submittedName>
        <fullName evidence="8">Aliphatic sulfonates import ATP-binding protein SsuB</fullName>
    </submittedName>
</protein>
<dbReference type="PROSITE" id="PS50893">
    <property type="entry name" value="ABC_TRANSPORTER_2"/>
    <property type="match status" value="1"/>
</dbReference>
<dbReference type="RefSeq" id="WP_042530950.1">
    <property type="nucleotide sequence ID" value="NZ_CAXOIH010000028.1"/>
</dbReference>
<feature type="domain" description="ABC transporter" evidence="7">
    <location>
        <begin position="4"/>
        <end position="221"/>
    </location>
</feature>
<evidence type="ECO:0000259" key="7">
    <source>
        <dbReference type="PROSITE" id="PS50893"/>
    </source>
</evidence>
<dbReference type="InterPro" id="IPR027417">
    <property type="entry name" value="P-loop_NTPase"/>
</dbReference>
<dbReference type="InterPro" id="IPR017871">
    <property type="entry name" value="ABC_transporter-like_CS"/>
</dbReference>
<dbReference type="Gene3D" id="3.40.50.300">
    <property type="entry name" value="P-loop containing nucleotide triphosphate hydrolases"/>
    <property type="match status" value="1"/>
</dbReference>
<evidence type="ECO:0000313" key="8">
    <source>
        <dbReference type="EMBL" id="CEI81665.1"/>
    </source>
</evidence>
<organism evidence="8 9">
    <name type="scientific">Oceanobacillus oncorhynchi</name>
    <dbReference type="NCBI Taxonomy" id="545501"/>
    <lineage>
        <taxon>Bacteria</taxon>
        <taxon>Bacillati</taxon>
        <taxon>Bacillota</taxon>
        <taxon>Bacilli</taxon>
        <taxon>Bacillales</taxon>
        <taxon>Bacillaceae</taxon>
        <taxon>Oceanobacillus</taxon>
    </lineage>
</organism>
<reference evidence="8 9" key="1">
    <citation type="submission" date="2014-11" db="EMBL/GenBank/DDBJ databases">
        <authorList>
            <person name="Urmite Genomes Urmite Genomes"/>
        </authorList>
    </citation>
    <scope>NUCLEOTIDE SEQUENCE [LARGE SCALE GENOMIC DNA]</scope>
    <source>
        <strain evidence="8 9">Oc5</strain>
    </source>
</reference>